<evidence type="ECO:0000256" key="6">
    <source>
        <dbReference type="ARBA" id="ARBA00022692"/>
    </source>
</evidence>
<feature type="transmembrane region" description="Helical" evidence="12">
    <location>
        <begin position="249"/>
        <end position="266"/>
    </location>
</feature>
<keyword evidence="8 12" id="KW-1133">Transmembrane helix</keyword>
<dbReference type="RefSeq" id="WP_218029550.1">
    <property type="nucleotide sequence ID" value="NZ_BJXX01000097.1"/>
</dbReference>
<keyword evidence="5" id="KW-0997">Cell inner membrane</keyword>
<dbReference type="EMBL" id="BJXX01000097">
    <property type="protein sequence ID" value="GEN34756.1"/>
    <property type="molecule type" value="Genomic_DNA"/>
</dbReference>
<evidence type="ECO:0000256" key="8">
    <source>
        <dbReference type="ARBA" id="ARBA00022989"/>
    </source>
</evidence>
<feature type="transmembrane region" description="Helical" evidence="12">
    <location>
        <begin position="397"/>
        <end position="416"/>
    </location>
</feature>
<dbReference type="PROSITE" id="PS50850">
    <property type="entry name" value="MFS"/>
    <property type="match status" value="1"/>
</dbReference>
<comment type="function">
    <text evidence="10">May be a proton symporter involved in the uptake of osmolytes such as proline and glycine betaine.</text>
</comment>
<evidence type="ECO:0000256" key="10">
    <source>
        <dbReference type="ARBA" id="ARBA00037295"/>
    </source>
</evidence>
<keyword evidence="3" id="KW-0813">Transport</keyword>
<feature type="transmembrane region" description="Helical" evidence="12">
    <location>
        <begin position="187"/>
        <end position="206"/>
    </location>
</feature>
<dbReference type="AlphaFoldDB" id="A0A511V727"/>
<comment type="caution">
    <text evidence="14">The sequence shown here is derived from an EMBL/GenBank/DDBJ whole genome shotgun (WGS) entry which is preliminary data.</text>
</comment>
<feature type="transmembrane region" description="Helical" evidence="12">
    <location>
        <begin position="84"/>
        <end position="105"/>
    </location>
</feature>
<evidence type="ECO:0000256" key="12">
    <source>
        <dbReference type="SAM" id="Phobius"/>
    </source>
</evidence>
<evidence type="ECO:0000256" key="2">
    <source>
        <dbReference type="ARBA" id="ARBA00008240"/>
    </source>
</evidence>
<keyword evidence="7" id="KW-0769">Symport</keyword>
<feature type="transmembrane region" description="Helical" evidence="12">
    <location>
        <begin position="111"/>
        <end position="137"/>
    </location>
</feature>
<keyword evidence="6 12" id="KW-0812">Transmembrane</keyword>
<evidence type="ECO:0000256" key="5">
    <source>
        <dbReference type="ARBA" id="ARBA00022519"/>
    </source>
</evidence>
<evidence type="ECO:0000256" key="1">
    <source>
        <dbReference type="ARBA" id="ARBA00004429"/>
    </source>
</evidence>
<sequence>MSQKKSQTVKAAFSGFIGTAIEWYDFFLYGTAAALVFPKLFFPESDPLVGTLQAFATFTLGFVARPIGGIIFGHFGDKIGRKSMLVITLLIMGIATTLIGLLPVYESVGVLAPALLIVLRLLQGVGVGGEWGGAVLISVEHAPDGKRGFYGSWTQMGVPAGMLLSTVIFALFSALPEEQFLSWGWRIPFLISILLVIVGLFIRLHIMETPAFEKVKESGEKAHLPILEVLKAHPKQVLQAMGARFAENGTFYIFSTFVLTYATTQLEVSRSMVLNGVILATAIEFITIPLFGALSDRIGRRPLYMGGAAFTALFAFPFFWLIDTKSTSLTWMAIVIALAIGHAMMYGPQAAFFSELFGAKVRYSGISMGYQLASIFAGGLAPLIATSLIALTGGDPWGVAVYLIGMCIVTFISVYVTSETNKKRVNVTEKTSIEKSIH</sequence>
<feature type="transmembrane region" description="Helical" evidence="12">
    <location>
        <begin position="272"/>
        <end position="291"/>
    </location>
</feature>
<dbReference type="Gene3D" id="1.20.1250.20">
    <property type="entry name" value="MFS general substrate transporter like domains"/>
    <property type="match status" value="2"/>
</dbReference>
<keyword evidence="15" id="KW-1185">Reference proteome</keyword>
<evidence type="ECO:0000313" key="14">
    <source>
        <dbReference type="EMBL" id="GEN34756.1"/>
    </source>
</evidence>
<feature type="transmembrane region" description="Helical" evidence="12">
    <location>
        <begin position="368"/>
        <end position="391"/>
    </location>
</feature>
<organism evidence="14 15">
    <name type="scientific">Aneurinibacillus danicus</name>
    <dbReference type="NCBI Taxonomy" id="267746"/>
    <lineage>
        <taxon>Bacteria</taxon>
        <taxon>Bacillati</taxon>
        <taxon>Bacillota</taxon>
        <taxon>Bacilli</taxon>
        <taxon>Bacillales</taxon>
        <taxon>Paenibacillaceae</taxon>
        <taxon>Aneurinibacillus group</taxon>
        <taxon>Aneurinibacillus</taxon>
    </lineage>
</organism>
<evidence type="ECO:0000256" key="3">
    <source>
        <dbReference type="ARBA" id="ARBA00022448"/>
    </source>
</evidence>
<protein>
    <recommendedName>
        <fullName evidence="11">Putative proline/betaine transporter</fullName>
    </recommendedName>
</protein>
<evidence type="ECO:0000313" key="15">
    <source>
        <dbReference type="Proteomes" id="UP000321157"/>
    </source>
</evidence>
<dbReference type="InterPro" id="IPR011701">
    <property type="entry name" value="MFS"/>
</dbReference>
<dbReference type="PANTHER" id="PTHR43045">
    <property type="entry name" value="SHIKIMATE TRANSPORTER"/>
    <property type="match status" value="1"/>
</dbReference>
<dbReference type="Proteomes" id="UP000321157">
    <property type="component" value="Unassembled WGS sequence"/>
</dbReference>
<feature type="transmembrane region" description="Helical" evidence="12">
    <location>
        <begin position="158"/>
        <end position="175"/>
    </location>
</feature>
<dbReference type="InterPro" id="IPR020846">
    <property type="entry name" value="MFS_dom"/>
</dbReference>
<gene>
    <name evidence="14" type="ORF">ADA01nite_22160</name>
</gene>
<feature type="domain" description="Major facilitator superfamily (MFS) profile" evidence="13">
    <location>
        <begin position="11"/>
        <end position="422"/>
    </location>
</feature>
<dbReference type="FunFam" id="1.20.1250.20:FF:000001">
    <property type="entry name" value="Dicarboxylate MFS transporter"/>
    <property type="match status" value="1"/>
</dbReference>
<feature type="transmembrane region" description="Helical" evidence="12">
    <location>
        <begin position="303"/>
        <end position="322"/>
    </location>
</feature>
<dbReference type="SUPFAM" id="SSF103473">
    <property type="entry name" value="MFS general substrate transporter"/>
    <property type="match status" value="1"/>
</dbReference>
<reference evidence="14 15" key="1">
    <citation type="submission" date="2019-07" db="EMBL/GenBank/DDBJ databases">
        <title>Whole genome shotgun sequence of Aneurinibacillus danicus NBRC 102444.</title>
        <authorList>
            <person name="Hosoyama A."/>
            <person name="Uohara A."/>
            <person name="Ohji S."/>
            <person name="Ichikawa N."/>
        </authorList>
    </citation>
    <scope>NUCLEOTIDE SEQUENCE [LARGE SCALE GENOMIC DNA]</scope>
    <source>
        <strain evidence="14 15">NBRC 102444</strain>
    </source>
</reference>
<dbReference type="GO" id="GO:0005886">
    <property type="term" value="C:plasma membrane"/>
    <property type="evidence" value="ECO:0007669"/>
    <property type="project" value="UniProtKB-SubCell"/>
</dbReference>
<dbReference type="Pfam" id="PF07690">
    <property type="entry name" value="MFS_1"/>
    <property type="match status" value="1"/>
</dbReference>
<evidence type="ECO:0000259" key="13">
    <source>
        <dbReference type="PROSITE" id="PS50850"/>
    </source>
</evidence>
<keyword evidence="4" id="KW-1003">Cell membrane</keyword>
<evidence type="ECO:0000256" key="4">
    <source>
        <dbReference type="ARBA" id="ARBA00022475"/>
    </source>
</evidence>
<dbReference type="InterPro" id="IPR004736">
    <property type="entry name" value="MHS_symport"/>
</dbReference>
<evidence type="ECO:0000256" key="9">
    <source>
        <dbReference type="ARBA" id="ARBA00023136"/>
    </source>
</evidence>
<comment type="similarity">
    <text evidence="2">Belongs to the major facilitator superfamily. Metabolite:H+ Symporter (MHS) family (TC 2.A.1.6) family.</text>
</comment>
<evidence type="ECO:0000256" key="11">
    <source>
        <dbReference type="ARBA" id="ARBA00039918"/>
    </source>
</evidence>
<feature type="transmembrane region" description="Helical" evidence="12">
    <location>
        <begin position="49"/>
        <end position="72"/>
    </location>
</feature>
<accession>A0A511V727</accession>
<dbReference type="NCBIfam" id="TIGR00883">
    <property type="entry name" value="2A0106"/>
    <property type="match status" value="1"/>
</dbReference>
<comment type="subcellular location">
    <subcellularLocation>
        <location evidence="1">Cell inner membrane</location>
        <topology evidence="1">Multi-pass membrane protein</topology>
    </subcellularLocation>
</comment>
<keyword evidence="9 12" id="KW-0472">Membrane</keyword>
<dbReference type="GO" id="GO:0015293">
    <property type="term" value="F:symporter activity"/>
    <property type="evidence" value="ECO:0007669"/>
    <property type="project" value="UniProtKB-KW"/>
</dbReference>
<feature type="transmembrane region" description="Helical" evidence="12">
    <location>
        <begin position="328"/>
        <end position="347"/>
    </location>
</feature>
<feature type="transmembrane region" description="Helical" evidence="12">
    <location>
        <begin position="12"/>
        <end position="37"/>
    </location>
</feature>
<dbReference type="InterPro" id="IPR036259">
    <property type="entry name" value="MFS_trans_sf"/>
</dbReference>
<dbReference type="PANTHER" id="PTHR43045:SF1">
    <property type="entry name" value="SHIKIMATE TRANSPORTER"/>
    <property type="match status" value="1"/>
</dbReference>
<proteinExistence type="inferred from homology"/>
<dbReference type="InterPro" id="IPR005829">
    <property type="entry name" value="Sugar_transporter_CS"/>
</dbReference>
<evidence type="ECO:0000256" key="7">
    <source>
        <dbReference type="ARBA" id="ARBA00022847"/>
    </source>
</evidence>
<dbReference type="CDD" id="cd17369">
    <property type="entry name" value="MFS_ShiA_like"/>
    <property type="match status" value="1"/>
</dbReference>
<name>A0A511V727_9BACL</name>
<dbReference type="PROSITE" id="PS00217">
    <property type="entry name" value="SUGAR_TRANSPORT_2"/>
    <property type="match status" value="1"/>
</dbReference>